<dbReference type="OrthoDB" id="6742475at2759"/>
<protein>
    <submittedName>
        <fullName evidence="2">Uncharacterized protein LOC112904387</fullName>
    </submittedName>
</protein>
<accession>A0A7F5QXV7</accession>
<dbReference type="RefSeq" id="XP_025830050.1">
    <property type="nucleotide sequence ID" value="XM_025974265.1"/>
</dbReference>
<keyword evidence="1" id="KW-1185">Reference proteome</keyword>
<gene>
    <name evidence="2" type="primary">LOC112904387</name>
</gene>
<sequence>MVIADFNATLFKVNSNEKIIQKTIFKIKETLNGNAIRINENQITLQFLNTLTLINDVASVINKDVSNIIETLTFARINILHPSVLNHEQLKEQLHQIRPNEGAALPFPFDNTNIYKYYQIINPNIYPYRNGILIKLIIPLVKNIKMKLFEAYSYPVKSNDTFYHTLIPDNPYVAISDDHQWYLEIPSLEKSLRQENLTLLQNVEPQDARNSVRCLPNLLLKKSFPQECKIYTFKATEESIQQVNPFTWLVASKHPLKITYKCKGQPIKRSTIQQTSLLKISEECMCYFDNGLRITTNNKQNKIVNVPVVTPEIPQNCCKQVMRTLNQLEDDPIDLNYLKRENLPLLQTKLSNLQQKIKDESARVFTNIHSQWYFLLPTTLLGITLLALKLDGAVASGLYAAVSGRSNAPLSITSRRSDEESWRRALEREEHRSCGGVRIFPSDLENPGEGHVRVSRQFVPISGAALQDRDVSGLVGKRV</sequence>
<dbReference type="KEGG" id="apln:112904387"/>
<evidence type="ECO:0000313" key="1">
    <source>
        <dbReference type="Proteomes" id="UP000192223"/>
    </source>
</evidence>
<dbReference type="InterPro" id="IPR022048">
    <property type="entry name" value="Envelope_fusion-like"/>
</dbReference>
<dbReference type="Pfam" id="PF12259">
    <property type="entry name" value="Baculo_F"/>
    <property type="match status" value="1"/>
</dbReference>
<dbReference type="AlphaFoldDB" id="A0A7F5QXV7"/>
<dbReference type="InParanoid" id="A0A7F5QXV7"/>
<evidence type="ECO:0000313" key="2">
    <source>
        <dbReference type="RefSeq" id="XP_025830050.1"/>
    </source>
</evidence>
<dbReference type="GeneID" id="112904387"/>
<dbReference type="Proteomes" id="UP000192223">
    <property type="component" value="Unplaced"/>
</dbReference>
<organism evidence="1 2">
    <name type="scientific">Agrilus planipennis</name>
    <name type="common">Emerald ash borer</name>
    <name type="synonym">Agrilus marcopoli</name>
    <dbReference type="NCBI Taxonomy" id="224129"/>
    <lineage>
        <taxon>Eukaryota</taxon>
        <taxon>Metazoa</taxon>
        <taxon>Ecdysozoa</taxon>
        <taxon>Arthropoda</taxon>
        <taxon>Hexapoda</taxon>
        <taxon>Insecta</taxon>
        <taxon>Pterygota</taxon>
        <taxon>Neoptera</taxon>
        <taxon>Endopterygota</taxon>
        <taxon>Coleoptera</taxon>
        <taxon>Polyphaga</taxon>
        <taxon>Elateriformia</taxon>
        <taxon>Buprestoidea</taxon>
        <taxon>Buprestidae</taxon>
        <taxon>Agrilinae</taxon>
        <taxon>Agrilus</taxon>
    </lineage>
</organism>
<proteinExistence type="predicted"/>
<reference evidence="2" key="1">
    <citation type="submission" date="2025-08" db="UniProtKB">
        <authorList>
            <consortium name="RefSeq"/>
        </authorList>
    </citation>
    <scope>IDENTIFICATION</scope>
    <source>
        <tissue evidence="2">Entire body</tissue>
    </source>
</reference>
<name>A0A7F5QXV7_AGRPL</name>